<feature type="region of interest" description="Disordered" evidence="1">
    <location>
        <begin position="71"/>
        <end position="206"/>
    </location>
</feature>
<proteinExistence type="predicted"/>
<accession>A0A444Y440</accession>
<feature type="compositionally biased region" description="Polar residues" evidence="1">
    <location>
        <begin position="141"/>
        <end position="165"/>
    </location>
</feature>
<evidence type="ECO:0000256" key="1">
    <source>
        <dbReference type="SAM" id="MobiDB-lite"/>
    </source>
</evidence>
<reference evidence="2 3" key="1">
    <citation type="submission" date="2019-01" db="EMBL/GenBank/DDBJ databases">
        <title>Sequencing of cultivated peanut Arachis hypogaea provides insights into genome evolution and oil improvement.</title>
        <authorList>
            <person name="Chen X."/>
        </authorList>
    </citation>
    <scope>NUCLEOTIDE SEQUENCE [LARGE SCALE GENOMIC DNA]</scope>
    <source>
        <strain evidence="3">cv. Fuhuasheng</strain>
        <tissue evidence="2">Leaves</tissue>
    </source>
</reference>
<comment type="caution">
    <text evidence="2">The sequence shown here is derived from an EMBL/GenBank/DDBJ whole genome shotgun (WGS) entry which is preliminary data.</text>
</comment>
<organism evidence="2 3">
    <name type="scientific">Arachis hypogaea</name>
    <name type="common">Peanut</name>
    <dbReference type="NCBI Taxonomy" id="3818"/>
    <lineage>
        <taxon>Eukaryota</taxon>
        <taxon>Viridiplantae</taxon>
        <taxon>Streptophyta</taxon>
        <taxon>Embryophyta</taxon>
        <taxon>Tracheophyta</taxon>
        <taxon>Spermatophyta</taxon>
        <taxon>Magnoliopsida</taxon>
        <taxon>eudicotyledons</taxon>
        <taxon>Gunneridae</taxon>
        <taxon>Pentapetalae</taxon>
        <taxon>rosids</taxon>
        <taxon>fabids</taxon>
        <taxon>Fabales</taxon>
        <taxon>Fabaceae</taxon>
        <taxon>Papilionoideae</taxon>
        <taxon>50 kb inversion clade</taxon>
        <taxon>dalbergioids sensu lato</taxon>
        <taxon>Dalbergieae</taxon>
        <taxon>Pterocarpus clade</taxon>
        <taxon>Arachis</taxon>
    </lineage>
</organism>
<name>A0A444Y440_ARAHY</name>
<protein>
    <submittedName>
        <fullName evidence="2">Uncharacterized protein</fullName>
    </submittedName>
</protein>
<dbReference type="AlphaFoldDB" id="A0A444Y440"/>
<gene>
    <name evidence="2" type="ORF">Ahy_B08g092528</name>
</gene>
<dbReference type="Proteomes" id="UP000289738">
    <property type="component" value="Chromosome B08"/>
</dbReference>
<evidence type="ECO:0000313" key="3">
    <source>
        <dbReference type="Proteomes" id="UP000289738"/>
    </source>
</evidence>
<dbReference type="EMBL" id="SDMP01000018">
    <property type="protein sequence ID" value="RYQ96687.1"/>
    <property type="molecule type" value="Genomic_DNA"/>
</dbReference>
<evidence type="ECO:0000313" key="2">
    <source>
        <dbReference type="EMBL" id="RYQ96687.1"/>
    </source>
</evidence>
<keyword evidence="3" id="KW-1185">Reference proteome</keyword>
<feature type="compositionally biased region" description="Polar residues" evidence="1">
    <location>
        <begin position="173"/>
        <end position="206"/>
    </location>
</feature>
<sequence length="234" mass="26294">MATRTKQIALDEIQETFREQYKRIYDYEHEMLMANPGSSVLIQVQKIAYGDVMPPPYRRPSHRLVKKRISVVGEEEQSSRTHLSRKERNKDAQYVAQQSKKLNKWKNKKSSTNSHPPAAKGERKTASSQPTPKIDVKRKTASTIQPPSSAQPRGTTKPNYSTQHEPQSKKHTSPISLASSSFLTQPNTTSLPASQPPIFTSSSQPVGQFSIRNSGAPHVSPKKLRLMAKLPLRK</sequence>